<evidence type="ECO:0008006" key="6">
    <source>
        <dbReference type="Google" id="ProtNLM"/>
    </source>
</evidence>
<gene>
    <name evidence="4" type="ORF">PHYPSEUDO_014488</name>
</gene>
<evidence type="ECO:0000256" key="2">
    <source>
        <dbReference type="SAM" id="Phobius"/>
    </source>
</evidence>
<evidence type="ECO:0000256" key="1">
    <source>
        <dbReference type="SAM" id="MobiDB-lite"/>
    </source>
</evidence>
<feature type="compositionally biased region" description="Basic and acidic residues" evidence="1">
    <location>
        <begin position="112"/>
        <end position="158"/>
    </location>
</feature>
<organism evidence="4 5">
    <name type="scientific">Phytophthora pseudosyringae</name>
    <dbReference type="NCBI Taxonomy" id="221518"/>
    <lineage>
        <taxon>Eukaryota</taxon>
        <taxon>Sar</taxon>
        <taxon>Stramenopiles</taxon>
        <taxon>Oomycota</taxon>
        <taxon>Peronosporomycetes</taxon>
        <taxon>Peronosporales</taxon>
        <taxon>Peronosporaceae</taxon>
        <taxon>Phytophthora</taxon>
    </lineage>
</organism>
<dbReference type="EMBL" id="JAGDFM010000082">
    <property type="protein sequence ID" value="KAG7387309.1"/>
    <property type="molecule type" value="Genomic_DNA"/>
</dbReference>
<feature type="compositionally biased region" description="Basic residues" evidence="1">
    <location>
        <begin position="101"/>
        <end position="111"/>
    </location>
</feature>
<feature type="transmembrane region" description="Helical" evidence="2">
    <location>
        <begin position="188"/>
        <end position="212"/>
    </location>
</feature>
<keyword evidence="2" id="KW-0812">Transmembrane</keyword>
<keyword evidence="3" id="KW-0732">Signal</keyword>
<accession>A0A8T1W644</accession>
<feature type="chain" id="PRO_5035730612" description="RxLR effector protein" evidence="3">
    <location>
        <begin position="18"/>
        <end position="283"/>
    </location>
</feature>
<proteinExistence type="predicted"/>
<keyword evidence="2" id="KW-0472">Membrane</keyword>
<protein>
    <recommendedName>
        <fullName evidence="6">RxLR effector protein</fullName>
    </recommendedName>
</protein>
<dbReference type="AlphaFoldDB" id="A0A8T1W644"/>
<evidence type="ECO:0000256" key="3">
    <source>
        <dbReference type="SAM" id="SignalP"/>
    </source>
</evidence>
<feature type="region of interest" description="Disordered" evidence="1">
    <location>
        <begin position="99"/>
        <end position="158"/>
    </location>
</feature>
<keyword evidence="2" id="KW-1133">Transmembrane helix</keyword>
<feature type="signal peptide" evidence="3">
    <location>
        <begin position="1"/>
        <end position="17"/>
    </location>
</feature>
<dbReference type="Proteomes" id="UP000694044">
    <property type="component" value="Unassembled WGS sequence"/>
</dbReference>
<comment type="caution">
    <text evidence="4">The sequence shown here is derived from an EMBL/GenBank/DDBJ whole genome shotgun (WGS) entry which is preliminary data.</text>
</comment>
<dbReference type="OrthoDB" id="129783at2759"/>
<evidence type="ECO:0000313" key="4">
    <source>
        <dbReference type="EMBL" id="KAG7387309.1"/>
    </source>
</evidence>
<name>A0A8T1W644_9STRA</name>
<evidence type="ECO:0000313" key="5">
    <source>
        <dbReference type="Proteomes" id="UP000694044"/>
    </source>
</evidence>
<sequence length="283" mass="29985">MVLSRALVLLCVATVVALSETGVGAELASPLRQLEEEVVKVHVKVHQKDAAPEPKLQDTALLGKHMQKHHRKEGKGETTENGETVRNYDHGTVRIESKGAKAGKKLAKGHHQKEASKKKPTDETVVEYKHGSVKTSGEKMADSETKGKAKKAATPDEKEVASTANEVNELVTKLSSTDSRGDKSFVDAYGPVVVICGIIGGLAAIIGVAGLVMGQPQPKDDNLDSVLSSSDLDVDVEANVTLAEVQDATDDGDDLLSDSDSDVIDDVEEEEGTFANGTTHVSV</sequence>
<keyword evidence="5" id="KW-1185">Reference proteome</keyword>
<feature type="region of interest" description="Disordered" evidence="1">
    <location>
        <begin position="64"/>
        <end position="87"/>
    </location>
</feature>
<reference evidence="4" key="1">
    <citation type="submission" date="2021-02" db="EMBL/GenBank/DDBJ databases">
        <authorList>
            <person name="Palmer J.M."/>
        </authorList>
    </citation>
    <scope>NUCLEOTIDE SEQUENCE</scope>
    <source>
        <strain evidence="4">SCRP734</strain>
    </source>
</reference>